<organism evidence="1">
    <name type="scientific">Arion vulgaris</name>
    <dbReference type="NCBI Taxonomy" id="1028688"/>
    <lineage>
        <taxon>Eukaryota</taxon>
        <taxon>Metazoa</taxon>
        <taxon>Spiralia</taxon>
        <taxon>Lophotrochozoa</taxon>
        <taxon>Mollusca</taxon>
        <taxon>Gastropoda</taxon>
        <taxon>Heterobranchia</taxon>
        <taxon>Euthyneura</taxon>
        <taxon>Panpulmonata</taxon>
        <taxon>Eupulmonata</taxon>
        <taxon>Stylommatophora</taxon>
        <taxon>Helicina</taxon>
        <taxon>Arionoidea</taxon>
        <taxon>Arionidae</taxon>
        <taxon>Arion</taxon>
    </lineage>
</organism>
<reference evidence="1" key="1">
    <citation type="submission" date="2014-12" db="EMBL/GenBank/DDBJ databases">
        <title>Insight into the proteome of Arion vulgaris.</title>
        <authorList>
            <person name="Aradska J."/>
            <person name="Bulat T."/>
            <person name="Smidak R."/>
            <person name="Sarate P."/>
            <person name="Gangsoo J."/>
            <person name="Sialana F."/>
            <person name="Bilban M."/>
            <person name="Lubec G."/>
        </authorList>
    </citation>
    <scope>NUCLEOTIDE SEQUENCE</scope>
    <source>
        <tissue evidence="1">Skin</tissue>
    </source>
</reference>
<evidence type="ECO:0000313" key="1">
    <source>
        <dbReference type="EMBL" id="CEK49985.1"/>
    </source>
</evidence>
<dbReference type="AlphaFoldDB" id="A0A0B6Y3A3"/>
<proteinExistence type="predicted"/>
<protein>
    <submittedName>
        <fullName evidence="1">Uncharacterized protein</fullName>
    </submittedName>
</protein>
<accession>A0A0B6Y3A3</accession>
<feature type="non-terminal residue" evidence="1">
    <location>
        <position position="52"/>
    </location>
</feature>
<gene>
    <name evidence="1" type="primary">ORF9517</name>
</gene>
<sequence>MVFHIFLPGYLPPQWSLQAFVSLRLGQPNTLIVKRNPTVEFDPGITYLQRKC</sequence>
<name>A0A0B6Y3A3_9EUPU</name>
<dbReference type="EMBL" id="HACG01003120">
    <property type="protein sequence ID" value="CEK49985.1"/>
    <property type="molecule type" value="Transcribed_RNA"/>
</dbReference>